<gene>
    <name evidence="2" type="ORF">KQI88_01090</name>
</gene>
<evidence type="ECO:0000259" key="1">
    <source>
        <dbReference type="PROSITE" id="PS50109"/>
    </source>
</evidence>
<comment type="caution">
    <text evidence="2">The sequence shown here is derived from an EMBL/GenBank/DDBJ whole genome shotgun (WGS) entry which is preliminary data.</text>
</comment>
<dbReference type="SMART" id="SM00387">
    <property type="entry name" value="HATPase_c"/>
    <property type="match status" value="1"/>
</dbReference>
<accession>A0ABS6FYQ2</accession>
<name>A0ABS6FYQ2_9FIRM</name>
<protein>
    <submittedName>
        <fullName evidence="2">GHKL domain-containing protein</fullName>
    </submittedName>
</protein>
<dbReference type="CDD" id="cd16935">
    <property type="entry name" value="HATPase_AgrC-ComD-like"/>
    <property type="match status" value="1"/>
</dbReference>
<proteinExistence type="predicted"/>
<dbReference type="PANTHER" id="PTHR40448">
    <property type="entry name" value="TWO-COMPONENT SENSOR HISTIDINE KINASE"/>
    <property type="match status" value="1"/>
</dbReference>
<dbReference type="InterPro" id="IPR032834">
    <property type="entry name" value="NatK-like_C"/>
</dbReference>
<dbReference type="Pfam" id="PF14501">
    <property type="entry name" value="HATPase_c_5"/>
    <property type="match status" value="1"/>
</dbReference>
<evidence type="ECO:0000313" key="3">
    <source>
        <dbReference type="Proteomes" id="UP000779508"/>
    </source>
</evidence>
<dbReference type="Proteomes" id="UP000779508">
    <property type="component" value="Unassembled WGS sequence"/>
</dbReference>
<dbReference type="PANTHER" id="PTHR40448:SF1">
    <property type="entry name" value="TWO-COMPONENT SENSOR HISTIDINE KINASE"/>
    <property type="match status" value="1"/>
</dbReference>
<dbReference type="PROSITE" id="PS50109">
    <property type="entry name" value="HIS_KIN"/>
    <property type="match status" value="1"/>
</dbReference>
<sequence>MIHEVRQKQHDFKNHLNVLYGLAQTEDDRQAKLEAKQYIESIIDRIKCTDQLLNIKDQVLSAIIYSKKALAEEKEICFEVEFQGEIPEYPMEKYELVELLGNLLDNAIEATESNNNEDNSKIVLALGKEEEFKLIEVRNNAGTLKGRDIDKIFERSFSTKKGKHRGYGLYNVKRIVNYYNGTIELSFDDSYIVFKILF</sequence>
<evidence type="ECO:0000313" key="2">
    <source>
        <dbReference type="EMBL" id="MBU5675011.1"/>
    </source>
</evidence>
<organism evidence="2 3">
    <name type="scientific">Alkaliphilus flagellatus</name>
    <dbReference type="NCBI Taxonomy" id="2841507"/>
    <lineage>
        <taxon>Bacteria</taxon>
        <taxon>Bacillati</taxon>
        <taxon>Bacillota</taxon>
        <taxon>Clostridia</taxon>
        <taxon>Peptostreptococcales</taxon>
        <taxon>Natronincolaceae</taxon>
        <taxon>Alkaliphilus</taxon>
    </lineage>
</organism>
<feature type="domain" description="Histidine kinase" evidence="1">
    <location>
        <begin position="7"/>
        <end position="198"/>
    </location>
</feature>
<reference evidence="2 3" key="1">
    <citation type="submission" date="2021-06" db="EMBL/GenBank/DDBJ databases">
        <authorList>
            <person name="Sun Q."/>
            <person name="Li D."/>
        </authorList>
    </citation>
    <scope>NUCLEOTIDE SEQUENCE [LARGE SCALE GENOMIC DNA]</scope>
    <source>
        <strain evidence="2 3">MSJ-5</strain>
    </source>
</reference>
<dbReference type="InterPro" id="IPR003594">
    <property type="entry name" value="HATPase_dom"/>
</dbReference>
<dbReference type="EMBL" id="JAHLQK010000001">
    <property type="protein sequence ID" value="MBU5675011.1"/>
    <property type="molecule type" value="Genomic_DNA"/>
</dbReference>
<dbReference type="RefSeq" id="WP_216414518.1">
    <property type="nucleotide sequence ID" value="NZ_JAHLQK010000001.1"/>
</dbReference>
<dbReference type="InterPro" id="IPR005467">
    <property type="entry name" value="His_kinase_dom"/>
</dbReference>
<keyword evidence="3" id="KW-1185">Reference proteome</keyword>